<keyword evidence="8" id="KW-0547">Nucleotide-binding</keyword>
<dbReference type="InterPro" id="IPR050156">
    <property type="entry name" value="TC-AMP_synthase_SUA5"/>
</dbReference>
<keyword evidence="9" id="KW-0067">ATP-binding</keyword>
<evidence type="ECO:0000256" key="9">
    <source>
        <dbReference type="ARBA" id="ARBA00022840"/>
    </source>
</evidence>
<proteinExistence type="inferred from homology"/>
<sequence length="201" mass="22844">MMPDDYTFEDGFMPDGSIVIFPTDTVFGIACRLYDNDALNRISKLKNNHPFNYAVLCDTLVSINDLAIIDERAKKLMMAFWPGKLTIILKSSKPHFEKTGDKKIAVRIPNHNSALRLIKKNGPLVTTSLSSEDQDLLMDLSKIKATFTDKVDYIYEEYNNFYLNLGSTTIDLSEDTIQYIRIGSITEDQIKAVVENNNFDI</sequence>
<evidence type="ECO:0000256" key="2">
    <source>
        <dbReference type="ARBA" id="ARBA00007663"/>
    </source>
</evidence>
<evidence type="ECO:0000256" key="7">
    <source>
        <dbReference type="ARBA" id="ARBA00022695"/>
    </source>
</evidence>
<accession>A0ABT2PX83</accession>
<keyword evidence="14" id="KW-1185">Reference proteome</keyword>
<feature type="domain" description="YrdC-like" evidence="12">
    <location>
        <begin position="3"/>
        <end position="185"/>
    </location>
</feature>
<evidence type="ECO:0000256" key="8">
    <source>
        <dbReference type="ARBA" id="ARBA00022741"/>
    </source>
</evidence>
<dbReference type="Pfam" id="PF01300">
    <property type="entry name" value="Sua5_yciO_yrdC"/>
    <property type="match status" value="1"/>
</dbReference>
<comment type="caution">
    <text evidence="13">The sequence shown here is derived from an EMBL/GenBank/DDBJ whole genome shotgun (WGS) entry which is preliminary data.</text>
</comment>
<name>A0ABT2PX83_9MOLU</name>
<dbReference type="SUPFAM" id="SSF55821">
    <property type="entry name" value="YrdC/RibB"/>
    <property type="match status" value="1"/>
</dbReference>
<comment type="subcellular location">
    <subcellularLocation>
        <location evidence="1">Cytoplasm</location>
    </subcellularLocation>
</comment>
<evidence type="ECO:0000256" key="11">
    <source>
        <dbReference type="ARBA" id="ARBA00048366"/>
    </source>
</evidence>
<dbReference type="PANTHER" id="PTHR17490:SF16">
    <property type="entry name" value="THREONYLCARBAMOYL-AMP SYNTHASE"/>
    <property type="match status" value="1"/>
</dbReference>
<evidence type="ECO:0000256" key="5">
    <source>
        <dbReference type="ARBA" id="ARBA00022679"/>
    </source>
</evidence>
<evidence type="ECO:0000259" key="12">
    <source>
        <dbReference type="PROSITE" id="PS51163"/>
    </source>
</evidence>
<reference evidence="14" key="1">
    <citation type="submission" date="2023-07" db="EMBL/GenBank/DDBJ databases">
        <title>Novel Mycoplasma species identified in domestic and wild animals.</title>
        <authorList>
            <person name="Volokhov D.V."/>
            <person name="Furtak V.A."/>
            <person name="Zagorodnyaya T.A."/>
        </authorList>
    </citation>
    <scope>NUCLEOTIDE SEQUENCE [LARGE SCALE GENOMIC DNA]</scope>
    <source>
        <strain evidence="14">92-19</strain>
    </source>
</reference>
<organism evidence="13 14">
    <name type="scientific">Paracholeplasma vituli</name>
    <dbReference type="NCBI Taxonomy" id="69473"/>
    <lineage>
        <taxon>Bacteria</taxon>
        <taxon>Bacillati</taxon>
        <taxon>Mycoplasmatota</taxon>
        <taxon>Mollicutes</taxon>
        <taxon>Acholeplasmatales</taxon>
        <taxon>Acholeplasmataceae</taxon>
        <taxon>Paracholeplasma</taxon>
    </lineage>
</organism>
<comment type="similarity">
    <text evidence="2">Belongs to the SUA5 family.</text>
</comment>
<gene>
    <name evidence="13" type="ORF">N7603_01575</name>
</gene>
<comment type="catalytic activity">
    <reaction evidence="11">
        <text>L-threonine + hydrogencarbonate + ATP = L-threonylcarbamoyladenylate + diphosphate + H2O</text>
        <dbReference type="Rhea" id="RHEA:36407"/>
        <dbReference type="ChEBI" id="CHEBI:15377"/>
        <dbReference type="ChEBI" id="CHEBI:17544"/>
        <dbReference type="ChEBI" id="CHEBI:30616"/>
        <dbReference type="ChEBI" id="CHEBI:33019"/>
        <dbReference type="ChEBI" id="CHEBI:57926"/>
        <dbReference type="ChEBI" id="CHEBI:73682"/>
        <dbReference type="EC" id="2.7.7.87"/>
    </reaction>
</comment>
<keyword evidence="7 13" id="KW-0548">Nucleotidyltransferase</keyword>
<evidence type="ECO:0000313" key="14">
    <source>
        <dbReference type="Proteomes" id="UP001209076"/>
    </source>
</evidence>
<dbReference type="PANTHER" id="PTHR17490">
    <property type="entry name" value="SUA5"/>
    <property type="match status" value="1"/>
</dbReference>
<dbReference type="Gene3D" id="3.90.870.10">
    <property type="entry name" value="DHBP synthase"/>
    <property type="match status" value="1"/>
</dbReference>
<dbReference type="EMBL" id="JAOEGN010000002">
    <property type="protein sequence ID" value="MCU0104342.1"/>
    <property type="molecule type" value="Genomic_DNA"/>
</dbReference>
<evidence type="ECO:0000313" key="13">
    <source>
        <dbReference type="EMBL" id="MCU0104342.1"/>
    </source>
</evidence>
<evidence type="ECO:0000256" key="1">
    <source>
        <dbReference type="ARBA" id="ARBA00004496"/>
    </source>
</evidence>
<dbReference type="RefSeq" id="WP_262095566.1">
    <property type="nucleotide sequence ID" value="NZ_JAOEGN010000002.1"/>
</dbReference>
<dbReference type="InterPro" id="IPR006070">
    <property type="entry name" value="Sua5-like_dom"/>
</dbReference>
<dbReference type="EC" id="2.7.7.87" evidence="3"/>
<keyword evidence="4" id="KW-0963">Cytoplasm</keyword>
<dbReference type="PROSITE" id="PS51163">
    <property type="entry name" value="YRDC"/>
    <property type="match status" value="1"/>
</dbReference>
<keyword evidence="5 13" id="KW-0808">Transferase</keyword>
<protein>
    <recommendedName>
        <fullName evidence="10">L-threonylcarbamoyladenylate synthase</fullName>
        <ecNumber evidence="3">2.7.7.87</ecNumber>
    </recommendedName>
    <alternativeName>
        <fullName evidence="10">L-threonylcarbamoyladenylate synthase</fullName>
    </alternativeName>
</protein>
<dbReference type="Proteomes" id="UP001209076">
    <property type="component" value="Unassembled WGS sequence"/>
</dbReference>
<dbReference type="NCBIfam" id="TIGR00057">
    <property type="entry name" value="L-threonylcarbamoyladenylate synthase"/>
    <property type="match status" value="1"/>
</dbReference>
<evidence type="ECO:0000256" key="6">
    <source>
        <dbReference type="ARBA" id="ARBA00022694"/>
    </source>
</evidence>
<dbReference type="GO" id="GO:0061710">
    <property type="term" value="F:L-threonylcarbamoyladenylate synthase"/>
    <property type="evidence" value="ECO:0007669"/>
    <property type="project" value="UniProtKB-EC"/>
</dbReference>
<evidence type="ECO:0000256" key="10">
    <source>
        <dbReference type="ARBA" id="ARBA00029774"/>
    </source>
</evidence>
<evidence type="ECO:0000256" key="4">
    <source>
        <dbReference type="ARBA" id="ARBA00022490"/>
    </source>
</evidence>
<keyword evidence="6" id="KW-0819">tRNA processing</keyword>
<dbReference type="InterPro" id="IPR017945">
    <property type="entry name" value="DHBP_synth_RibB-like_a/b_dom"/>
</dbReference>
<evidence type="ECO:0000256" key="3">
    <source>
        <dbReference type="ARBA" id="ARBA00012584"/>
    </source>
</evidence>